<dbReference type="EMBL" id="FO681347">
    <property type="protein sequence ID" value="CCV64699.1"/>
    <property type="molecule type" value="Genomic_DNA"/>
</dbReference>
<dbReference type="RefSeq" id="WP_030003585.1">
    <property type="nucleotide sequence ID" value="NC_022538.1"/>
</dbReference>
<name>U4KLB2_ALTPJ</name>
<dbReference type="STRING" id="1318466.BN85411220"/>
<dbReference type="AlphaFoldDB" id="U4KLB2"/>
<dbReference type="SUPFAM" id="SSF46785">
    <property type="entry name" value="Winged helix' DNA-binding domain"/>
    <property type="match status" value="1"/>
</dbReference>
<dbReference type="Proteomes" id="UP000032740">
    <property type="component" value="Chromosome"/>
</dbReference>
<dbReference type="InterPro" id="IPR036388">
    <property type="entry name" value="WH-like_DNA-bd_sf"/>
</dbReference>
<dbReference type="KEGG" id="apal:BN85411220"/>
<sequence>MDKNHLFFKPTPLYKEYMILDTLQKTPDITQRELSHILNVAVSMINKYLESYEVKGYIKKEYKSSKTILYHITPEGIERKKLLNIRYLKASQIIYNQANVEVTSFLNQLVNNGYKDVLLYGSGDVAEIILNTLKLDLSINIKVLGIIDDNKDRQGSKLLEVPIIDISQIVNYPNDGIIVATYTHHKVISQNLIKQGFDKNKIINFFN</sequence>
<evidence type="ECO:0000313" key="1">
    <source>
        <dbReference type="EMBL" id="CCV64699.1"/>
    </source>
</evidence>
<gene>
    <name evidence="1" type="ORF">BN85411220</name>
</gene>
<organism evidence="1 2">
    <name type="scientific">Alteracholeplasma palmae (strain ATCC 49389 / J233)</name>
    <name type="common">Acholeplasma palmae</name>
    <dbReference type="NCBI Taxonomy" id="1318466"/>
    <lineage>
        <taxon>Bacteria</taxon>
        <taxon>Bacillati</taxon>
        <taxon>Mycoplasmatota</taxon>
        <taxon>Mollicutes</taxon>
        <taxon>Acholeplasmatales</taxon>
        <taxon>Acholeplasmataceae</taxon>
        <taxon>Acholeplasma</taxon>
    </lineage>
</organism>
<dbReference type="InterPro" id="IPR036390">
    <property type="entry name" value="WH_DNA-bd_sf"/>
</dbReference>
<dbReference type="OrthoDB" id="384488at2"/>
<dbReference type="Gene3D" id="1.10.10.10">
    <property type="entry name" value="Winged helix-like DNA-binding domain superfamily/Winged helix DNA-binding domain"/>
    <property type="match status" value="1"/>
</dbReference>
<proteinExistence type="predicted"/>
<evidence type="ECO:0000313" key="2">
    <source>
        <dbReference type="Proteomes" id="UP000032740"/>
    </source>
</evidence>
<dbReference type="Pfam" id="PF13412">
    <property type="entry name" value="HTH_24"/>
    <property type="match status" value="1"/>
</dbReference>
<reference evidence="1 2" key="1">
    <citation type="journal article" date="2013" name="J. Mol. Microbiol. Biotechnol.">
        <title>Analysis of the Complete Genomes of Acholeplasma brassicae , A. palmae and A. laidlawii and Their Comparison to the Obligate Parasites from ' Candidatus Phytoplasma'.</title>
        <authorList>
            <person name="Kube M."/>
            <person name="Siewert C."/>
            <person name="Migdoll A.M."/>
            <person name="Duduk B."/>
            <person name="Holz S."/>
            <person name="Rabus R."/>
            <person name="Seemuller E."/>
            <person name="Mitrovic J."/>
            <person name="Muller I."/>
            <person name="Buttner C."/>
            <person name="Reinhardt R."/>
        </authorList>
    </citation>
    <scope>NUCLEOTIDE SEQUENCE [LARGE SCALE GENOMIC DNA]</scope>
    <source>
        <strain evidence="1 2">J233</strain>
    </source>
</reference>
<keyword evidence="2" id="KW-1185">Reference proteome</keyword>
<accession>U4KLB2</accession>
<dbReference type="Gene3D" id="3.40.50.720">
    <property type="entry name" value="NAD(P)-binding Rossmann-like Domain"/>
    <property type="match status" value="1"/>
</dbReference>
<protein>
    <submittedName>
        <fullName evidence="1">Putative transcriptional regulator</fullName>
    </submittedName>
</protein>
<dbReference type="HOGENOM" id="CLU_110169_0_0_14"/>